<evidence type="ECO:0000256" key="1">
    <source>
        <dbReference type="SAM" id="Phobius"/>
    </source>
</evidence>
<feature type="transmembrane region" description="Helical" evidence="1">
    <location>
        <begin position="393"/>
        <end position="412"/>
    </location>
</feature>
<accession>A0A4S8N3D0</accession>
<evidence type="ECO:0000313" key="2">
    <source>
        <dbReference type="EMBL" id="THV10523.1"/>
    </source>
</evidence>
<reference evidence="2 3" key="1">
    <citation type="journal article" date="2009" name="Int. J. Syst. Evol. Microbiol.">
        <title>Nocardioides caeni sp. nov., isolated from wastewater.</title>
        <authorList>
            <person name="Yoon J.H."/>
            <person name="Kang S.J."/>
            <person name="Park S."/>
            <person name="Kim W."/>
            <person name="Oh T.K."/>
        </authorList>
    </citation>
    <scope>NUCLEOTIDE SEQUENCE [LARGE SCALE GENOMIC DNA]</scope>
    <source>
        <strain evidence="2 3">DSM 23134</strain>
    </source>
</reference>
<proteinExistence type="predicted"/>
<feature type="transmembrane region" description="Helical" evidence="1">
    <location>
        <begin position="72"/>
        <end position="105"/>
    </location>
</feature>
<name>A0A4S8N3D0_9ACTN</name>
<keyword evidence="1" id="KW-0472">Membrane</keyword>
<protein>
    <submittedName>
        <fullName evidence="2">Uncharacterized protein</fullName>
    </submittedName>
</protein>
<gene>
    <name evidence="2" type="ORF">E9934_14465</name>
</gene>
<keyword evidence="1" id="KW-1133">Transmembrane helix</keyword>
<feature type="transmembrane region" description="Helical" evidence="1">
    <location>
        <begin position="315"/>
        <end position="332"/>
    </location>
</feature>
<feature type="transmembrane region" description="Helical" evidence="1">
    <location>
        <begin position="367"/>
        <end position="386"/>
    </location>
</feature>
<dbReference type="EMBL" id="STGW01000010">
    <property type="protein sequence ID" value="THV10523.1"/>
    <property type="molecule type" value="Genomic_DNA"/>
</dbReference>
<dbReference type="AlphaFoldDB" id="A0A4S8N3D0"/>
<keyword evidence="3" id="KW-1185">Reference proteome</keyword>
<feature type="transmembrane region" description="Helical" evidence="1">
    <location>
        <begin position="117"/>
        <end position="150"/>
    </location>
</feature>
<feature type="transmembrane region" description="Helical" evidence="1">
    <location>
        <begin position="162"/>
        <end position="189"/>
    </location>
</feature>
<sequence length="579" mass="61165">MKMPRPRLRRLSAGSPAGWLVALVGLVLAFVFVRFTDDTAFITWRYGEQLVERGCWCWNPNGPRTEGYTSPVHALLAAVPALVGISTELFFKLVGVLTLAGYLLWTRQLGLGRRQLLVLRGAALLSPVFFIQLFSGIESVPFAVVIAVVFARLYVRGGLGPLGHLLCCLLVLLRPEGLVFALAAVAWALAVRRGRARAVGVLTVGGFAAAYWTARGAFYGSLWPDSLRAATSGGSIADQVETPLVAALTGVVLVALLVLVLVLSRGSTSATADDQTPDARTSRQDMTPLVLALTSAGVLLGYGVFDLTTDFANRYLWQAAFPVAAVVLSRPVRTDLLQRSLRGGDGWALGAVAVTAVASMQSLGSAAASQTVVLAGMVMVIVGAGTRLVSKDHGATGIAALGLVVIVSWMPVDHLISVATYRHRLAAAHEAIGVAIHEAGATVAVADAGALSFAQDTDVVELQGRTNLRVVQGTFGASDLEAAGVGVVVLASSTIERTGEFTATLGQRVAQRWAEDSAFVFFSGPAFDRGYYVNVWVRPDLVDRLQPAIQAAERDAGASVSSSQASILGTHLWDFSFLR</sequence>
<feature type="transmembrane region" description="Helical" evidence="1">
    <location>
        <begin position="244"/>
        <end position="264"/>
    </location>
</feature>
<dbReference type="OrthoDB" id="5492344at2"/>
<dbReference type="Proteomes" id="UP000307087">
    <property type="component" value="Unassembled WGS sequence"/>
</dbReference>
<feature type="transmembrane region" description="Helical" evidence="1">
    <location>
        <begin position="285"/>
        <end position="303"/>
    </location>
</feature>
<organism evidence="2 3">
    <name type="scientific">Nocardioides caeni</name>
    <dbReference type="NCBI Taxonomy" id="574700"/>
    <lineage>
        <taxon>Bacteria</taxon>
        <taxon>Bacillati</taxon>
        <taxon>Actinomycetota</taxon>
        <taxon>Actinomycetes</taxon>
        <taxon>Propionibacteriales</taxon>
        <taxon>Nocardioidaceae</taxon>
        <taxon>Nocardioides</taxon>
    </lineage>
</organism>
<comment type="caution">
    <text evidence="2">The sequence shown here is derived from an EMBL/GenBank/DDBJ whole genome shotgun (WGS) entry which is preliminary data.</text>
</comment>
<feature type="transmembrane region" description="Helical" evidence="1">
    <location>
        <begin position="196"/>
        <end position="214"/>
    </location>
</feature>
<keyword evidence="1" id="KW-0812">Transmembrane</keyword>
<dbReference type="RefSeq" id="WP_136563601.1">
    <property type="nucleotide sequence ID" value="NZ_BAABLS010000006.1"/>
</dbReference>
<evidence type="ECO:0000313" key="3">
    <source>
        <dbReference type="Proteomes" id="UP000307087"/>
    </source>
</evidence>